<dbReference type="InterPro" id="IPR011493">
    <property type="entry name" value="GLUG"/>
</dbReference>
<evidence type="ECO:0000256" key="1">
    <source>
        <dbReference type="SAM" id="SignalP"/>
    </source>
</evidence>
<protein>
    <recommendedName>
        <fullName evidence="2">GLUG domain-containing protein</fullName>
    </recommendedName>
</protein>
<dbReference type="Pfam" id="PF07581">
    <property type="entry name" value="Glug"/>
    <property type="match status" value="1"/>
</dbReference>
<evidence type="ECO:0000259" key="2">
    <source>
        <dbReference type="Pfam" id="PF07581"/>
    </source>
</evidence>
<accession>A0A9X8Y7Q0</accession>
<dbReference type="RefSeq" id="WP_132084774.1">
    <property type="nucleotide sequence ID" value="NZ_SLUK01000008.1"/>
</dbReference>
<dbReference type="EMBL" id="SLUK01000008">
    <property type="protein sequence ID" value="TCL42708.1"/>
    <property type="molecule type" value="Genomic_DNA"/>
</dbReference>
<comment type="caution">
    <text evidence="3">The sequence shown here is derived from an EMBL/GenBank/DDBJ whole genome shotgun (WGS) entry which is preliminary data.</text>
</comment>
<dbReference type="AlphaFoldDB" id="A0A9X8Y7Q0"/>
<feature type="chain" id="PRO_5040735928" description="GLUG domain-containing protein" evidence="1">
    <location>
        <begin position="26"/>
        <end position="438"/>
    </location>
</feature>
<name>A0A9X8Y7Q0_9FIRM</name>
<gene>
    <name evidence="3" type="ORF">EDD78_10819</name>
</gene>
<evidence type="ECO:0000313" key="3">
    <source>
        <dbReference type="EMBL" id="TCL42708.1"/>
    </source>
</evidence>
<dbReference type="Proteomes" id="UP000294682">
    <property type="component" value="Unassembled WGS sequence"/>
</dbReference>
<proteinExistence type="predicted"/>
<dbReference type="Gene3D" id="2.160.20.110">
    <property type="match status" value="1"/>
</dbReference>
<sequence length="438" mass="45362">MKVKSLGKVFAALAFSLTLALPANAAPSSPGVTVAVQDGYSCDYGVDIPFTRSARTQDYTFALYAGSTAAGTPTVKAEVTITPTAQVNIHLPLRHDAAASSTWTLRVTAHVAPGREAFDREASIDKTFTTPPSCGCAAGTAGAYYVGTGTAASPFRVATPAQLAHVNNHLTASFIQTQDIRLSGNWTPLGGGSYNKFTGVYDGKGYVVHDLQINCRLPCGLFGSIYGATVQNLGLESSKTIQGIYTGSDNLVAVGALVGSADRSTIRYCYVNAKVTGPPGYTGSTSGTISTAGMMVGNAENGTLVSNCYAYGQLTNSNWHGGGLVGRSNTGMTIENCYAVTGVPNGHPQGTGGLLGYSAVPGSTPIRCSYWLNGQALAAGNNSASLTSVSRLTAGSQLASQGTFSGWDFSNVWTIGSVRDINYTGSTYTAPVLRVFNH</sequence>
<feature type="signal peptide" evidence="1">
    <location>
        <begin position="1"/>
        <end position="25"/>
    </location>
</feature>
<organism evidence="3 4">
    <name type="scientific">Harryflintia acetispora</name>
    <dbReference type="NCBI Taxonomy" id="1849041"/>
    <lineage>
        <taxon>Bacteria</taxon>
        <taxon>Bacillati</taxon>
        <taxon>Bacillota</taxon>
        <taxon>Clostridia</taxon>
        <taxon>Eubacteriales</taxon>
        <taxon>Oscillospiraceae</taxon>
        <taxon>Harryflintia</taxon>
    </lineage>
</organism>
<feature type="domain" description="GLUG" evidence="2">
    <location>
        <begin position="253"/>
        <end position="276"/>
    </location>
</feature>
<keyword evidence="4" id="KW-1185">Reference proteome</keyword>
<dbReference type="SUPFAM" id="SSF51126">
    <property type="entry name" value="Pectin lyase-like"/>
    <property type="match status" value="1"/>
</dbReference>
<keyword evidence="1" id="KW-0732">Signal</keyword>
<reference evidence="3 4" key="1">
    <citation type="submission" date="2019-03" db="EMBL/GenBank/DDBJ databases">
        <title>Genomic Encyclopedia of Type Strains, Phase IV (KMG-IV): sequencing the most valuable type-strain genomes for metagenomic binning, comparative biology and taxonomic classification.</title>
        <authorList>
            <person name="Goeker M."/>
        </authorList>
    </citation>
    <scope>NUCLEOTIDE SEQUENCE [LARGE SCALE GENOMIC DNA]</scope>
    <source>
        <strain evidence="3 4">DSM 100433</strain>
    </source>
</reference>
<evidence type="ECO:0000313" key="4">
    <source>
        <dbReference type="Proteomes" id="UP000294682"/>
    </source>
</evidence>
<dbReference type="InterPro" id="IPR011050">
    <property type="entry name" value="Pectin_lyase_fold/virulence"/>
</dbReference>